<dbReference type="CDD" id="cd17990">
    <property type="entry name" value="DEXHc_HrpB"/>
    <property type="match status" value="1"/>
</dbReference>
<protein>
    <submittedName>
        <fullName evidence="8">ATP-dependent helicase HrpB</fullName>
        <ecNumber evidence="8">3.6.4.13</ecNumber>
    </submittedName>
</protein>
<name>A0ABW0F5A5_9HYPH</name>
<keyword evidence="4" id="KW-0067">ATP-binding</keyword>
<gene>
    <name evidence="8" type="primary">hrpB</name>
    <name evidence="8" type="ORF">ACFPK2_15445</name>
</gene>
<dbReference type="InterPro" id="IPR048333">
    <property type="entry name" value="HA2_WH"/>
</dbReference>
<reference evidence="9" key="1">
    <citation type="journal article" date="2019" name="Int. J. Syst. Evol. Microbiol.">
        <title>The Global Catalogue of Microorganisms (GCM) 10K type strain sequencing project: providing services to taxonomists for standard genome sequencing and annotation.</title>
        <authorList>
            <consortium name="The Broad Institute Genomics Platform"/>
            <consortium name="The Broad Institute Genome Sequencing Center for Infectious Disease"/>
            <person name="Wu L."/>
            <person name="Ma J."/>
        </authorList>
    </citation>
    <scope>NUCLEOTIDE SEQUENCE [LARGE SCALE GENOMIC DNA]</scope>
    <source>
        <strain evidence="9">CGMCC 1.15643</strain>
    </source>
</reference>
<dbReference type="Pfam" id="PF04408">
    <property type="entry name" value="WHD_HA2"/>
    <property type="match status" value="1"/>
</dbReference>
<dbReference type="Pfam" id="PF00271">
    <property type="entry name" value="Helicase_C"/>
    <property type="match status" value="1"/>
</dbReference>
<dbReference type="InterPro" id="IPR014001">
    <property type="entry name" value="Helicase_ATP-bd"/>
</dbReference>
<dbReference type="CDD" id="cd18791">
    <property type="entry name" value="SF2_C_RHA"/>
    <property type="match status" value="1"/>
</dbReference>
<dbReference type="NCBIfam" id="TIGR01970">
    <property type="entry name" value="DEAH_box_HrpB"/>
    <property type="match status" value="1"/>
</dbReference>
<sequence length="834" mass="88978">MRAFDTALPIDAVLGDLAAALRARPNAVLVAPPGAGKTTRVPLALLDEPWTQGGKLILLEPRRLAARGAAHRMAQTLGEPVGETVGLRVRLGSKIGPRTRIEVVTEGVFARMILDDPALDGVAAVLFDEFHERSLDADFGLALALDAQGGLREELRILVMSATLDGARVARLLGDAPVIESAGRAYPVETRYRGRDPLKRIEDQVAETALLALNEQLGSQLVFLPGQGEIRRVEERLREKLRDPAVEIAPLYGALDQREQDRAVLPAPPGKRKVVLATAIAETSLTIEGVRVVIDSGLARVPVYEPDIGVTRLETRRVSRAAADQRQGRAGRTEPGVCYRLWEEAATGALEPFARPEILSADLSPLLLDCAAWGVADPTTLSFLDPPPAPALKEARSLLAAIGALDADGRITPDGRALQALPLPPRLARMIVAAARLGQAGAAADLAALLVERGLGGDAVDLAERLERLSRERGGRAGDMRRLAESWARAAERHARRGDIAAAEPLSPGLLLAFAYPERVAKARAAGSGQYLLANGRGGALEASQRLAREPYLVVAEMTGAAQQARIMAAAAIAEAEIARLVAHGLAPFAIVEREEVGFDRAARALRARAVRRYGALTLAERPLPVAGSAETAEALAKGVAGLGIGLLPWTRAQNQLRERVAFLRKAEPEQGWPDLSDEGLAQEPERWLAPHLPGRASLAAIQASDLDSALAALLPWELKRRLDAEAPTHFTAPTGSSLAVDYAAEAGPTISVRVQELYGLASHPALAGGRVPLVLELLSPAHRPIQVTRDLPGFWRGSWAAVKSEMKGRYPRHPWPDDPAAAAPTTRAKPRGT</sequence>
<dbReference type="GO" id="GO:0016787">
    <property type="term" value="F:hydrolase activity"/>
    <property type="evidence" value="ECO:0007669"/>
    <property type="project" value="UniProtKB-KW"/>
</dbReference>
<dbReference type="InterPro" id="IPR007502">
    <property type="entry name" value="Helicase-assoc_dom"/>
</dbReference>
<evidence type="ECO:0000259" key="6">
    <source>
        <dbReference type="PROSITE" id="PS51192"/>
    </source>
</evidence>
<dbReference type="PROSITE" id="PS51192">
    <property type="entry name" value="HELICASE_ATP_BIND_1"/>
    <property type="match status" value="1"/>
</dbReference>
<keyword evidence="2 8" id="KW-0378">Hydrolase</keyword>
<dbReference type="SUPFAM" id="SSF52540">
    <property type="entry name" value="P-loop containing nucleoside triphosphate hydrolases"/>
    <property type="match status" value="1"/>
</dbReference>
<feature type="domain" description="Helicase ATP-binding" evidence="6">
    <location>
        <begin position="18"/>
        <end position="182"/>
    </location>
</feature>
<dbReference type="PANTHER" id="PTHR43519">
    <property type="entry name" value="ATP-DEPENDENT RNA HELICASE HRPB"/>
    <property type="match status" value="1"/>
</dbReference>
<keyword evidence="3 8" id="KW-0347">Helicase</keyword>
<dbReference type="Pfam" id="PF00270">
    <property type="entry name" value="DEAD"/>
    <property type="match status" value="1"/>
</dbReference>
<evidence type="ECO:0000313" key="8">
    <source>
        <dbReference type="EMBL" id="MFC5294382.1"/>
    </source>
</evidence>
<evidence type="ECO:0000313" key="9">
    <source>
        <dbReference type="Proteomes" id="UP001595976"/>
    </source>
</evidence>
<comment type="caution">
    <text evidence="8">The sequence shown here is derived from an EMBL/GenBank/DDBJ whole genome shotgun (WGS) entry which is preliminary data.</text>
</comment>
<feature type="region of interest" description="Disordered" evidence="5">
    <location>
        <begin position="808"/>
        <end position="834"/>
    </location>
</feature>
<dbReference type="EMBL" id="JBHSLI010000006">
    <property type="protein sequence ID" value="MFC5294382.1"/>
    <property type="molecule type" value="Genomic_DNA"/>
</dbReference>
<accession>A0ABW0F5A5</accession>
<dbReference type="GO" id="GO:0003724">
    <property type="term" value="F:RNA helicase activity"/>
    <property type="evidence" value="ECO:0007669"/>
    <property type="project" value="UniProtKB-EC"/>
</dbReference>
<dbReference type="InterPro" id="IPR013689">
    <property type="entry name" value="RNA_helicase_ATP-dep_HrpB_C"/>
</dbReference>
<dbReference type="InterPro" id="IPR001650">
    <property type="entry name" value="Helicase_C-like"/>
</dbReference>
<dbReference type="SMART" id="SM00487">
    <property type="entry name" value="DEXDc"/>
    <property type="match status" value="1"/>
</dbReference>
<dbReference type="InterPro" id="IPR010225">
    <property type="entry name" value="HrpB"/>
</dbReference>
<organism evidence="8 9">
    <name type="scientific">Bosea minatitlanensis</name>
    <dbReference type="NCBI Taxonomy" id="128782"/>
    <lineage>
        <taxon>Bacteria</taxon>
        <taxon>Pseudomonadati</taxon>
        <taxon>Pseudomonadota</taxon>
        <taxon>Alphaproteobacteria</taxon>
        <taxon>Hyphomicrobiales</taxon>
        <taxon>Boseaceae</taxon>
        <taxon>Bosea</taxon>
    </lineage>
</organism>
<feature type="compositionally biased region" description="Low complexity" evidence="5">
    <location>
        <begin position="819"/>
        <end position="828"/>
    </location>
</feature>
<dbReference type="Gene3D" id="1.20.120.1080">
    <property type="match status" value="1"/>
</dbReference>
<dbReference type="PROSITE" id="PS51194">
    <property type="entry name" value="HELICASE_CTER"/>
    <property type="match status" value="1"/>
</dbReference>
<dbReference type="EC" id="3.6.4.13" evidence="8"/>
<dbReference type="PIRSF" id="PIRSF005496">
    <property type="entry name" value="ATP_hel_hrpB"/>
    <property type="match status" value="1"/>
</dbReference>
<keyword evidence="1" id="KW-0547">Nucleotide-binding</keyword>
<dbReference type="RefSeq" id="WP_158448301.1">
    <property type="nucleotide sequence ID" value="NZ_JAOAOS010000009.1"/>
</dbReference>
<dbReference type="Gene3D" id="3.40.50.300">
    <property type="entry name" value="P-loop containing nucleotide triphosphate hydrolases"/>
    <property type="match status" value="2"/>
</dbReference>
<evidence type="ECO:0000259" key="7">
    <source>
        <dbReference type="PROSITE" id="PS51194"/>
    </source>
</evidence>
<feature type="domain" description="Helicase C-terminal" evidence="7">
    <location>
        <begin position="205"/>
        <end position="374"/>
    </location>
</feature>
<dbReference type="SMART" id="SM00847">
    <property type="entry name" value="HA2"/>
    <property type="match status" value="1"/>
</dbReference>
<evidence type="ECO:0000256" key="2">
    <source>
        <dbReference type="ARBA" id="ARBA00022801"/>
    </source>
</evidence>
<dbReference type="InterPro" id="IPR049614">
    <property type="entry name" value="HrpB_DEXH"/>
</dbReference>
<dbReference type="InterPro" id="IPR027417">
    <property type="entry name" value="P-loop_NTPase"/>
</dbReference>
<dbReference type="SMART" id="SM00490">
    <property type="entry name" value="HELICc"/>
    <property type="match status" value="1"/>
</dbReference>
<keyword evidence="9" id="KW-1185">Reference proteome</keyword>
<proteinExistence type="predicted"/>
<dbReference type="Proteomes" id="UP001595976">
    <property type="component" value="Unassembled WGS sequence"/>
</dbReference>
<evidence type="ECO:0000256" key="5">
    <source>
        <dbReference type="SAM" id="MobiDB-lite"/>
    </source>
</evidence>
<dbReference type="InterPro" id="IPR011545">
    <property type="entry name" value="DEAD/DEAH_box_helicase_dom"/>
</dbReference>
<evidence type="ECO:0000256" key="1">
    <source>
        <dbReference type="ARBA" id="ARBA00022741"/>
    </source>
</evidence>
<evidence type="ECO:0000256" key="3">
    <source>
        <dbReference type="ARBA" id="ARBA00022806"/>
    </source>
</evidence>
<dbReference type="PANTHER" id="PTHR43519:SF1">
    <property type="entry name" value="ATP-DEPENDENT RNA HELICASE HRPB"/>
    <property type="match status" value="1"/>
</dbReference>
<dbReference type="Pfam" id="PF08482">
    <property type="entry name" value="HrpB_C"/>
    <property type="match status" value="1"/>
</dbReference>
<evidence type="ECO:0000256" key="4">
    <source>
        <dbReference type="ARBA" id="ARBA00022840"/>
    </source>
</evidence>